<comment type="caution">
    <text evidence="3">The sequence shown here is derived from an EMBL/GenBank/DDBJ whole genome shotgun (WGS) entry which is preliminary data.</text>
</comment>
<dbReference type="RefSeq" id="WP_021343376.1">
    <property type="nucleotide sequence ID" value="NZ_JASIRE010000041.1"/>
</dbReference>
<dbReference type="PANTHER" id="PTHR44196:SF1">
    <property type="entry name" value="DEHYDROGENASE_REDUCTASE SDR FAMILY MEMBER 7B"/>
    <property type="match status" value="1"/>
</dbReference>
<comment type="similarity">
    <text evidence="1">Belongs to the short-chain dehydrogenases/reductases (SDR) family.</text>
</comment>
<dbReference type="GO" id="GO:0016491">
    <property type="term" value="F:oxidoreductase activity"/>
    <property type="evidence" value="ECO:0007669"/>
    <property type="project" value="UniProtKB-KW"/>
</dbReference>
<evidence type="ECO:0000256" key="2">
    <source>
        <dbReference type="ARBA" id="ARBA00023002"/>
    </source>
</evidence>
<keyword evidence="2" id="KW-0560">Oxidoreductase</keyword>
<evidence type="ECO:0000256" key="1">
    <source>
        <dbReference type="ARBA" id="ARBA00006484"/>
    </source>
</evidence>
<dbReference type="EMBL" id="MRBO01000763">
    <property type="protein sequence ID" value="KAB2581931.1"/>
    <property type="molecule type" value="Genomic_DNA"/>
</dbReference>
<dbReference type="Proteomes" id="UP000325576">
    <property type="component" value="Unassembled WGS sequence"/>
</dbReference>
<evidence type="ECO:0000313" key="4">
    <source>
        <dbReference type="Proteomes" id="UP000325576"/>
    </source>
</evidence>
<accession>A0A0C2WGR6</accession>
<reference evidence="3 4" key="1">
    <citation type="journal article" date="2017" name="Poromechanics V (2013)">
        <title>Genomic Characterization of the Arsenic-Tolerant Actinobacterium, &lt;i&gt;Rhodococcus erythropolis&lt;/i&gt; S43.</title>
        <authorList>
            <person name="Retamal-Morales G."/>
            <person name="Mehnert M."/>
            <person name="Schwabe R."/>
            <person name="Tischler D."/>
            <person name="Schloemann M."/>
            <person name="Levican G.J."/>
        </authorList>
    </citation>
    <scope>NUCLEOTIDE SEQUENCE [LARGE SCALE GENOMIC DNA]</scope>
    <source>
        <strain evidence="3 4">S43</strain>
    </source>
</reference>
<sequence length="268" mass="27961">MGKSEAGKAESGKSSADDLTGRRILITGAARNIGSLLARRLYDRGASVGLLGLEPELLEQVATSCGRAPWQLCDVADPEQVSRGVDYIAEKLGGIDVVVANAGVEANSSILGGDVEDMRRAVEVNLMGTYYTLRAAGPHISHEDGYALVVASAHGAAKHPFRGPFGASRAGVEALGDALRLEMKHLGTKVGVAYIGDIDTDTTALSFDGARGTLASAGTTTVADAVDAFERGIVGRKSRVHAPRRSAAVRHIAQRAIDLRPSHIRGVA</sequence>
<dbReference type="PANTHER" id="PTHR44196">
    <property type="entry name" value="DEHYDROGENASE/REDUCTASE SDR FAMILY MEMBER 7B"/>
    <property type="match status" value="1"/>
</dbReference>
<dbReference type="SUPFAM" id="SSF51735">
    <property type="entry name" value="NAD(P)-binding Rossmann-fold domains"/>
    <property type="match status" value="1"/>
</dbReference>
<dbReference type="Pfam" id="PF00106">
    <property type="entry name" value="adh_short"/>
    <property type="match status" value="1"/>
</dbReference>
<protein>
    <submittedName>
        <fullName evidence="3">Oxidoreductase</fullName>
    </submittedName>
</protein>
<dbReference type="CDD" id="cd05233">
    <property type="entry name" value="SDR_c"/>
    <property type="match status" value="1"/>
</dbReference>
<evidence type="ECO:0000313" key="3">
    <source>
        <dbReference type="EMBL" id="KAB2581931.1"/>
    </source>
</evidence>
<gene>
    <name evidence="3" type="ORF">BS297_28370</name>
</gene>
<proteinExistence type="inferred from homology"/>
<dbReference type="AlphaFoldDB" id="A0A0C2WGR6"/>
<dbReference type="PRINTS" id="PR00081">
    <property type="entry name" value="GDHRDH"/>
</dbReference>
<dbReference type="GO" id="GO:0016020">
    <property type="term" value="C:membrane"/>
    <property type="evidence" value="ECO:0007669"/>
    <property type="project" value="TreeGrafter"/>
</dbReference>
<dbReference type="Gene3D" id="3.40.50.720">
    <property type="entry name" value="NAD(P)-binding Rossmann-like Domain"/>
    <property type="match status" value="1"/>
</dbReference>
<name>A0A0C2WGR6_RHOER</name>
<organism evidence="3 4">
    <name type="scientific">Rhodococcus erythropolis</name>
    <name type="common">Arthrobacter picolinophilus</name>
    <dbReference type="NCBI Taxonomy" id="1833"/>
    <lineage>
        <taxon>Bacteria</taxon>
        <taxon>Bacillati</taxon>
        <taxon>Actinomycetota</taxon>
        <taxon>Actinomycetes</taxon>
        <taxon>Mycobacteriales</taxon>
        <taxon>Nocardiaceae</taxon>
        <taxon>Rhodococcus</taxon>
        <taxon>Rhodococcus erythropolis group</taxon>
    </lineage>
</organism>
<dbReference type="InterPro" id="IPR002347">
    <property type="entry name" value="SDR_fam"/>
</dbReference>
<dbReference type="InterPro" id="IPR036291">
    <property type="entry name" value="NAD(P)-bd_dom_sf"/>
</dbReference>